<evidence type="ECO:0000313" key="3">
    <source>
        <dbReference type="Proteomes" id="UP000261284"/>
    </source>
</evidence>
<organism evidence="2 3">
    <name type="scientific">Deminuibacter soli</name>
    <dbReference type="NCBI Taxonomy" id="2291815"/>
    <lineage>
        <taxon>Bacteria</taxon>
        <taxon>Pseudomonadati</taxon>
        <taxon>Bacteroidota</taxon>
        <taxon>Chitinophagia</taxon>
        <taxon>Chitinophagales</taxon>
        <taxon>Chitinophagaceae</taxon>
        <taxon>Deminuibacter</taxon>
    </lineage>
</organism>
<dbReference type="AlphaFoldDB" id="A0A3E1NF48"/>
<dbReference type="EMBL" id="QTJU01000009">
    <property type="protein sequence ID" value="RFM26424.1"/>
    <property type="molecule type" value="Genomic_DNA"/>
</dbReference>
<protein>
    <recommendedName>
        <fullName evidence="1">DUF6443 domain-containing protein</fullName>
    </recommendedName>
</protein>
<comment type="caution">
    <text evidence="2">The sequence shown here is derived from an EMBL/GenBank/DDBJ whole genome shotgun (WGS) entry which is preliminary data.</text>
</comment>
<gene>
    <name evidence="2" type="ORF">DXN05_19535</name>
</gene>
<evidence type="ECO:0000259" key="1">
    <source>
        <dbReference type="Pfam" id="PF20041"/>
    </source>
</evidence>
<feature type="domain" description="DUF6443" evidence="1">
    <location>
        <begin position="1"/>
        <end position="53"/>
    </location>
</feature>
<evidence type="ECO:0000313" key="2">
    <source>
        <dbReference type="EMBL" id="RFM26424.1"/>
    </source>
</evidence>
<keyword evidence="3" id="KW-1185">Reference proteome</keyword>
<dbReference type="Pfam" id="PF20041">
    <property type="entry name" value="DUF6443"/>
    <property type="match status" value="1"/>
</dbReference>
<dbReference type="Proteomes" id="UP000261284">
    <property type="component" value="Unassembled WGS sequence"/>
</dbReference>
<name>A0A3E1NF48_9BACT</name>
<accession>A0A3E1NF48</accession>
<sequence>MQTVAWQNLPGKHDGIIPVAYDEYGCEQYKMLPYADQGSNDGTFKGSAFTDQEEGRVRVLWDGTGNATGYAYDYFLKDHLGNVRTVFIDEKNSQRYLATVEPQYRTTEQKLFSNQLIQTTRSKSEIPGFDNDPNNTAITWLKNDGSDGSPKIGPGILLKVMAGDQIVISAQAWYRNQDHQPANNELVNNLASQVVNLFTGEVAGAGGHFNTSNLGSGTGSLLNAPIQEFVNSETTDDSRPKAYLNWIMLDEELLTKQSISSYIQIPVIGANENYKVLQSGNLTMPVNGYIYIYESNVSNTGVAFDNLSITHTPGPLLEETHYYPFGLAMAGISSKAATKLSNRFKYNGKELQNNEFSDGGGLELYDYGARMYIHVTVQGLDF</sequence>
<proteinExistence type="predicted"/>
<dbReference type="InterPro" id="IPR045619">
    <property type="entry name" value="DUF6443"/>
</dbReference>
<reference evidence="2 3" key="1">
    <citation type="submission" date="2018-08" db="EMBL/GenBank/DDBJ databases">
        <title>Chitinophagaceae sp. K23C18032701, a novel bacterium isolated from forest soil.</title>
        <authorList>
            <person name="Wang C."/>
        </authorList>
    </citation>
    <scope>NUCLEOTIDE SEQUENCE [LARGE SCALE GENOMIC DNA]</scope>
    <source>
        <strain evidence="2 3">K23C18032701</strain>
    </source>
</reference>
<dbReference type="Gene3D" id="2.180.10.10">
    <property type="entry name" value="RHS repeat-associated core"/>
    <property type="match status" value="1"/>
</dbReference>